<dbReference type="Proteomes" id="UP000321934">
    <property type="component" value="Chromosome"/>
</dbReference>
<organism evidence="1 2">
    <name type="scientific">Candidatus Deianiraea vastatrix</name>
    <dbReference type="NCBI Taxonomy" id="2163644"/>
    <lineage>
        <taxon>Bacteria</taxon>
        <taxon>Pseudomonadati</taxon>
        <taxon>Pseudomonadota</taxon>
        <taxon>Alphaproteobacteria</taxon>
        <taxon>Rickettsiales</taxon>
        <taxon>Candidatus Deianiraeaceae</taxon>
        <taxon>Candidatus Deianiraea</taxon>
    </lineage>
</organism>
<dbReference type="Gene3D" id="3.40.1350.10">
    <property type="match status" value="1"/>
</dbReference>
<reference evidence="1 2" key="1">
    <citation type="journal article" date="2019" name="ISME J.">
        <title>Deianiraea, an extracellular bacterium associated with the ciliate Paramecium, suggests an alternative scenario for the evolution of Rickettsiales.</title>
        <authorList>
            <person name="Castelli M."/>
            <person name="Sabaneyeva E."/>
            <person name="Lanzoni O."/>
            <person name="Lebedeva N."/>
            <person name="Floriano A.M."/>
            <person name="Gaiarsa S."/>
            <person name="Benken K."/>
            <person name="Modeo L."/>
            <person name="Bandi C."/>
            <person name="Potekhin A."/>
            <person name="Sassera D."/>
            <person name="Petroni G."/>
        </authorList>
    </citation>
    <scope>NUCLEOTIDE SEQUENCE [LARGE SCALE GENOMIC DNA]</scope>
    <source>
        <strain evidence="1">CyL4-1</strain>
    </source>
</reference>
<dbReference type="AlphaFoldDB" id="A0A5B8XCG5"/>
<keyword evidence="2" id="KW-1185">Reference proteome</keyword>
<proteinExistence type="predicted"/>
<dbReference type="EMBL" id="CP029077">
    <property type="protein sequence ID" value="QED22950.1"/>
    <property type="molecule type" value="Genomic_DNA"/>
</dbReference>
<sequence>MINHFSLITTACHAGFFLTFNFSTHTILHSSKYRNIAVMQFSHTSRIGKGFEFEVASNLLRNLDRKYDLFFPISDDNGCDLLICNNQNEKHLRIQIKAKQNQEAETIRFGNIDKQAAKNTAFLFYFNDKWAFIPINEFNFGNDSISTQISISEKRFEEKKVDLKTLHNKIIDMLK</sequence>
<gene>
    <name evidence="1" type="ORF">Deia_00139</name>
</gene>
<dbReference type="InterPro" id="IPR011856">
    <property type="entry name" value="tRNA_endonuc-like_dom_sf"/>
</dbReference>
<evidence type="ECO:0008006" key="3">
    <source>
        <dbReference type="Google" id="ProtNLM"/>
    </source>
</evidence>
<dbReference type="GO" id="GO:0003676">
    <property type="term" value="F:nucleic acid binding"/>
    <property type="evidence" value="ECO:0007669"/>
    <property type="project" value="InterPro"/>
</dbReference>
<name>A0A5B8XCG5_9RICK</name>
<evidence type="ECO:0000313" key="2">
    <source>
        <dbReference type="Proteomes" id="UP000321934"/>
    </source>
</evidence>
<accession>A0A5B8XCG5</accession>
<evidence type="ECO:0000313" key="1">
    <source>
        <dbReference type="EMBL" id="QED22950.1"/>
    </source>
</evidence>
<protein>
    <recommendedName>
        <fullName evidence="3">PD(D/E)XK endonuclease domain-containing protein</fullName>
    </recommendedName>
</protein>